<organism evidence="7 8">
    <name type="scientific">Fusarium sarcochroum</name>
    <dbReference type="NCBI Taxonomy" id="1208366"/>
    <lineage>
        <taxon>Eukaryota</taxon>
        <taxon>Fungi</taxon>
        <taxon>Dikarya</taxon>
        <taxon>Ascomycota</taxon>
        <taxon>Pezizomycotina</taxon>
        <taxon>Sordariomycetes</taxon>
        <taxon>Hypocreomycetidae</taxon>
        <taxon>Hypocreales</taxon>
        <taxon>Nectriaceae</taxon>
        <taxon>Fusarium</taxon>
        <taxon>Fusarium lateritium species complex</taxon>
    </lineage>
</organism>
<evidence type="ECO:0000256" key="4">
    <source>
        <dbReference type="ARBA" id="ARBA00023002"/>
    </source>
</evidence>
<keyword evidence="3" id="KW-0808">Transferase</keyword>
<keyword evidence="5" id="KW-0511">Multifunctional enzyme</keyword>
<proteinExistence type="predicted"/>
<dbReference type="InterPro" id="IPR013968">
    <property type="entry name" value="PKS_KR"/>
</dbReference>
<dbReference type="InterPro" id="IPR057326">
    <property type="entry name" value="KR_dom"/>
</dbReference>
<dbReference type="EMBL" id="JABEXW010000778">
    <property type="protein sequence ID" value="KAF4955471.1"/>
    <property type="molecule type" value="Genomic_DNA"/>
</dbReference>
<dbReference type="PANTHER" id="PTHR45681:SF6">
    <property type="entry name" value="POLYKETIDE SYNTHASE 37"/>
    <property type="match status" value="1"/>
</dbReference>
<protein>
    <recommendedName>
        <fullName evidence="6">Carrier domain-containing protein</fullName>
    </recommendedName>
</protein>
<dbReference type="InterPro" id="IPR011032">
    <property type="entry name" value="GroES-like_sf"/>
</dbReference>
<evidence type="ECO:0000256" key="1">
    <source>
        <dbReference type="ARBA" id="ARBA00022450"/>
    </source>
</evidence>
<dbReference type="Gene3D" id="3.40.50.720">
    <property type="entry name" value="NAD(P)-binding Rossmann-like Domain"/>
    <property type="match status" value="1"/>
</dbReference>
<dbReference type="SUPFAM" id="SSF51735">
    <property type="entry name" value="NAD(P)-binding Rossmann-fold domains"/>
    <property type="match status" value="2"/>
</dbReference>
<evidence type="ECO:0000256" key="2">
    <source>
        <dbReference type="ARBA" id="ARBA00022553"/>
    </source>
</evidence>
<dbReference type="SMART" id="SM00823">
    <property type="entry name" value="PKS_PP"/>
    <property type="match status" value="1"/>
</dbReference>
<dbReference type="SUPFAM" id="SSF47336">
    <property type="entry name" value="ACP-like"/>
    <property type="match status" value="1"/>
</dbReference>
<dbReference type="Proteomes" id="UP000622797">
    <property type="component" value="Unassembled WGS sequence"/>
</dbReference>
<dbReference type="SMART" id="SM00829">
    <property type="entry name" value="PKS_ER"/>
    <property type="match status" value="1"/>
</dbReference>
<reference evidence="7" key="2">
    <citation type="submission" date="2020-05" db="EMBL/GenBank/DDBJ databases">
        <authorList>
            <person name="Kim H.-S."/>
            <person name="Proctor R.H."/>
            <person name="Brown D.W."/>
        </authorList>
    </citation>
    <scope>NUCLEOTIDE SEQUENCE</scope>
    <source>
        <strain evidence="7">NRRL 20472</strain>
    </source>
</reference>
<evidence type="ECO:0000313" key="7">
    <source>
        <dbReference type="EMBL" id="KAF4955471.1"/>
    </source>
</evidence>
<dbReference type="Pfam" id="PF08659">
    <property type="entry name" value="KR"/>
    <property type="match status" value="1"/>
</dbReference>
<name>A0A8H4WZI5_9HYPO</name>
<dbReference type="InterPro" id="IPR009081">
    <property type="entry name" value="PP-bd_ACP"/>
</dbReference>
<dbReference type="SUPFAM" id="SSF50129">
    <property type="entry name" value="GroES-like"/>
    <property type="match status" value="1"/>
</dbReference>
<keyword evidence="2" id="KW-0597">Phosphoprotein</keyword>
<dbReference type="InterPro" id="IPR020843">
    <property type="entry name" value="ER"/>
</dbReference>
<dbReference type="InterPro" id="IPR036736">
    <property type="entry name" value="ACP-like_sf"/>
</dbReference>
<dbReference type="GO" id="GO:0016491">
    <property type="term" value="F:oxidoreductase activity"/>
    <property type="evidence" value="ECO:0007669"/>
    <property type="project" value="UniProtKB-KW"/>
</dbReference>
<dbReference type="InterPro" id="IPR050444">
    <property type="entry name" value="Polyketide_Synthase"/>
</dbReference>
<keyword evidence="4" id="KW-0560">Oxidoreductase</keyword>
<feature type="domain" description="Carrier" evidence="6">
    <location>
        <begin position="893"/>
        <end position="969"/>
    </location>
</feature>
<dbReference type="OrthoDB" id="329835at2759"/>
<sequence length="975" mass="107199">MRGSRFAGLETSDEEMTSHTITRLYRQPDISLLPQEPGQCFGSYLKKTLQRSSMLPSNGQHRPIAGRGEALINTVIDIVAHKTPTFKVLGLNLAPQDTSSLWLGTERLASGIREACSQFHIVCNDPKSLAAAKERYGTSARDVDGLMTALESVEAALADDGYILILFAVVENFPSQIHQAPTDSLLREDHSGSLHELENGIYLYARSSSKAQALATPPVEVLQVSLVDDVQSQLSETLESLQPEIWVIRRCANPLEEICPGQTIWVLDELFDSVMPHLSASQLQILQHIVQQECEVLWVTSGAHLKVAHPARAAINEFLRVIRVEEPTLRLITLDVEQHNFPATAKAIQTCLRLLHDLTSSDLVDSEFFERDDVLFISRVLPDVALTKQQSDEISELETEVVVLHANVVVTLGIVPGNEHTLGGEGAGIVTRVSPCITSFKPGQRVVIYQKGTFANRVQKTPDRAHIIPDDMSFEEAAALCIVYMTSVYSLFDMGDVVQGSKVLIHSRAGGVGIAAIQLCQYAGAQLYITVGTKQKRQLSDDQIFDSRTTAFVRDILAATDGKGVDVILNSLSGNLLDELWRILADGGLMAEIGKRDILDRNHLAMEPFDRNVSFRAVEMSHERVSGHLASRLMSQLSQLIKQAIRFLRAGTHIGKVVITDGAKPDVRVPWTCGRKVPRHCTSSSVARLQCRPPHGDVTNASNVEVAIQQTTVPVSVIIQGAMVLRDLTFSSMTIDDYHGALACKIQGAWNLHNIAEQLDLELDFFAMLSSISGVVGQKDLGVIEDLGYIHDNEGMQEKLDMSLWKGINERLLRKIVHLSILHQQCHGKGQGIIPIPQPKHSRLRRDVRFAGLFTHGGREVSANKGGSGGNTESKDVQVLLLSLRSESPERGILVTATVEVIGKCLMRVLRLSKPMEKDRPISVYGIDSLAAVDVRNWIRMHLGALMTTLDIMNSSSLVTLCEKILDKVTCAGKT</sequence>
<accession>A0A8H4WZI5</accession>
<dbReference type="InterPro" id="IPR013149">
    <property type="entry name" value="ADH-like_C"/>
</dbReference>
<dbReference type="GO" id="GO:0031177">
    <property type="term" value="F:phosphopantetheine binding"/>
    <property type="evidence" value="ECO:0007669"/>
    <property type="project" value="InterPro"/>
</dbReference>
<gene>
    <name evidence="7" type="ORF">FSARC_11838</name>
</gene>
<evidence type="ECO:0000256" key="5">
    <source>
        <dbReference type="ARBA" id="ARBA00023268"/>
    </source>
</evidence>
<dbReference type="Pfam" id="PF00107">
    <property type="entry name" value="ADH_zinc_N"/>
    <property type="match status" value="1"/>
</dbReference>
<evidence type="ECO:0000313" key="8">
    <source>
        <dbReference type="Proteomes" id="UP000622797"/>
    </source>
</evidence>
<dbReference type="InterPro" id="IPR036291">
    <property type="entry name" value="NAD(P)-bd_dom_sf"/>
</dbReference>
<comment type="caution">
    <text evidence="7">The sequence shown here is derived from an EMBL/GenBank/DDBJ whole genome shotgun (WGS) entry which is preliminary data.</text>
</comment>
<dbReference type="PANTHER" id="PTHR45681">
    <property type="entry name" value="POLYKETIDE SYNTHASE 44-RELATED"/>
    <property type="match status" value="1"/>
</dbReference>
<evidence type="ECO:0000256" key="3">
    <source>
        <dbReference type="ARBA" id="ARBA00022679"/>
    </source>
</evidence>
<dbReference type="PROSITE" id="PS50075">
    <property type="entry name" value="CARRIER"/>
    <property type="match status" value="1"/>
</dbReference>
<dbReference type="CDD" id="cd05195">
    <property type="entry name" value="enoyl_red"/>
    <property type="match status" value="1"/>
</dbReference>
<dbReference type="GO" id="GO:0016740">
    <property type="term" value="F:transferase activity"/>
    <property type="evidence" value="ECO:0007669"/>
    <property type="project" value="UniProtKB-KW"/>
</dbReference>
<keyword evidence="1" id="KW-0596">Phosphopantetheine</keyword>
<reference evidence="7" key="1">
    <citation type="journal article" date="2020" name="BMC Genomics">
        <title>Correction to: Identification and distribution of gene clusters required for synthesis of sphingolipid metabolism inhibitors in diverse species of the filamentous fungus Fusarium.</title>
        <authorList>
            <person name="Kim H.S."/>
            <person name="Lohmar J.M."/>
            <person name="Busman M."/>
            <person name="Brown D.W."/>
            <person name="Naumann T.A."/>
            <person name="Divon H.H."/>
            <person name="Lysoe E."/>
            <person name="Uhlig S."/>
            <person name="Proctor R.H."/>
        </authorList>
    </citation>
    <scope>NUCLEOTIDE SEQUENCE</scope>
    <source>
        <strain evidence="7">NRRL 20472</strain>
    </source>
</reference>
<dbReference type="Gene3D" id="3.90.180.10">
    <property type="entry name" value="Medium-chain alcohol dehydrogenases, catalytic domain"/>
    <property type="match status" value="1"/>
</dbReference>
<keyword evidence="8" id="KW-1185">Reference proteome</keyword>
<evidence type="ECO:0000259" key="6">
    <source>
        <dbReference type="PROSITE" id="PS50075"/>
    </source>
</evidence>
<dbReference type="AlphaFoldDB" id="A0A8H4WZI5"/>
<dbReference type="Pfam" id="PF00550">
    <property type="entry name" value="PP-binding"/>
    <property type="match status" value="1"/>
</dbReference>
<dbReference type="SMART" id="SM00822">
    <property type="entry name" value="PKS_KR"/>
    <property type="match status" value="1"/>
</dbReference>
<dbReference type="InterPro" id="IPR020806">
    <property type="entry name" value="PKS_PP-bd"/>
</dbReference>